<dbReference type="SMART" id="SM00182">
    <property type="entry name" value="CULLIN"/>
    <property type="match status" value="1"/>
</dbReference>
<comment type="similarity">
    <text evidence="1 4 5">Belongs to the cullin family.</text>
</comment>
<protein>
    <submittedName>
        <fullName evidence="8">Cullin</fullName>
    </submittedName>
</protein>
<dbReference type="Gene3D" id="1.10.10.10">
    <property type="entry name" value="Winged helix-like DNA-binding domain superfamily/Winged helix DNA-binding domain"/>
    <property type="match status" value="1"/>
</dbReference>
<dbReference type="InterPro" id="IPR016158">
    <property type="entry name" value="Cullin_homology"/>
</dbReference>
<dbReference type="SUPFAM" id="SSF46785">
    <property type="entry name" value="Winged helix' DNA-binding domain"/>
    <property type="match status" value="1"/>
</dbReference>
<dbReference type="PROSITE" id="PS50069">
    <property type="entry name" value="CULLIN_2"/>
    <property type="match status" value="1"/>
</dbReference>
<dbReference type="FunFam" id="1.20.1310.10:FF:000001">
    <property type="entry name" value="Cullin 3"/>
    <property type="match status" value="1"/>
</dbReference>
<keyword evidence="9" id="KW-1185">Reference proteome</keyword>
<dbReference type="GO" id="GO:0031625">
    <property type="term" value="F:ubiquitin protein ligase binding"/>
    <property type="evidence" value="ECO:0007669"/>
    <property type="project" value="InterPro"/>
</dbReference>
<evidence type="ECO:0000256" key="6">
    <source>
        <dbReference type="SAM" id="MobiDB-lite"/>
    </source>
</evidence>
<evidence type="ECO:0000259" key="7">
    <source>
        <dbReference type="PROSITE" id="PS50069"/>
    </source>
</evidence>
<dbReference type="Proteomes" id="UP000305067">
    <property type="component" value="Unassembled WGS sequence"/>
</dbReference>
<dbReference type="InterPro" id="IPR045093">
    <property type="entry name" value="Cullin"/>
</dbReference>
<feature type="domain" description="Cullin family profile" evidence="7">
    <location>
        <begin position="428"/>
        <end position="659"/>
    </location>
</feature>
<gene>
    <name evidence="8" type="ORF">BDV98DRAFT_563208</name>
</gene>
<evidence type="ECO:0000256" key="5">
    <source>
        <dbReference type="RuleBase" id="RU003829"/>
    </source>
</evidence>
<dbReference type="Gene3D" id="3.30.230.130">
    <property type="entry name" value="Cullin, Chain C, Domain 2"/>
    <property type="match status" value="1"/>
</dbReference>
<evidence type="ECO:0000313" key="8">
    <source>
        <dbReference type="EMBL" id="TFL03876.1"/>
    </source>
</evidence>
<dbReference type="Gene3D" id="1.20.1310.10">
    <property type="entry name" value="Cullin Repeats"/>
    <property type="match status" value="4"/>
</dbReference>
<reference evidence="8 9" key="1">
    <citation type="journal article" date="2019" name="Nat. Ecol. Evol.">
        <title>Megaphylogeny resolves global patterns of mushroom evolution.</title>
        <authorList>
            <person name="Varga T."/>
            <person name="Krizsan K."/>
            <person name="Foldi C."/>
            <person name="Dima B."/>
            <person name="Sanchez-Garcia M."/>
            <person name="Sanchez-Ramirez S."/>
            <person name="Szollosi G.J."/>
            <person name="Szarkandi J.G."/>
            <person name="Papp V."/>
            <person name="Albert L."/>
            <person name="Andreopoulos W."/>
            <person name="Angelini C."/>
            <person name="Antonin V."/>
            <person name="Barry K.W."/>
            <person name="Bougher N.L."/>
            <person name="Buchanan P."/>
            <person name="Buyck B."/>
            <person name="Bense V."/>
            <person name="Catcheside P."/>
            <person name="Chovatia M."/>
            <person name="Cooper J."/>
            <person name="Damon W."/>
            <person name="Desjardin D."/>
            <person name="Finy P."/>
            <person name="Geml J."/>
            <person name="Haridas S."/>
            <person name="Hughes K."/>
            <person name="Justo A."/>
            <person name="Karasinski D."/>
            <person name="Kautmanova I."/>
            <person name="Kiss B."/>
            <person name="Kocsube S."/>
            <person name="Kotiranta H."/>
            <person name="LaButti K.M."/>
            <person name="Lechner B.E."/>
            <person name="Liimatainen K."/>
            <person name="Lipzen A."/>
            <person name="Lukacs Z."/>
            <person name="Mihaltcheva S."/>
            <person name="Morgado L.N."/>
            <person name="Niskanen T."/>
            <person name="Noordeloos M.E."/>
            <person name="Ohm R.A."/>
            <person name="Ortiz-Santana B."/>
            <person name="Ovrebo C."/>
            <person name="Racz N."/>
            <person name="Riley R."/>
            <person name="Savchenko A."/>
            <person name="Shiryaev A."/>
            <person name="Soop K."/>
            <person name="Spirin V."/>
            <person name="Szebenyi C."/>
            <person name="Tomsovsky M."/>
            <person name="Tulloss R.E."/>
            <person name="Uehling J."/>
            <person name="Grigoriev I.V."/>
            <person name="Vagvolgyi C."/>
            <person name="Papp T."/>
            <person name="Martin F.M."/>
            <person name="Miettinen O."/>
            <person name="Hibbett D.S."/>
            <person name="Nagy L.G."/>
        </authorList>
    </citation>
    <scope>NUCLEOTIDE SEQUENCE [LARGE SCALE GENOMIC DNA]</scope>
    <source>
        <strain evidence="8 9">CBS 309.79</strain>
    </source>
</reference>
<keyword evidence="2" id="KW-1017">Isopeptide bond</keyword>
<dbReference type="SMART" id="SM00884">
    <property type="entry name" value="Cullin_Nedd8"/>
    <property type="match status" value="1"/>
</dbReference>
<dbReference type="Pfam" id="PF10557">
    <property type="entry name" value="Cullin_Nedd8"/>
    <property type="match status" value="1"/>
</dbReference>
<evidence type="ECO:0000256" key="2">
    <source>
        <dbReference type="ARBA" id="ARBA00022499"/>
    </source>
</evidence>
<evidence type="ECO:0000313" key="9">
    <source>
        <dbReference type="Proteomes" id="UP000305067"/>
    </source>
</evidence>
<dbReference type="AlphaFoldDB" id="A0A5C3QPI4"/>
<dbReference type="FunFam" id="1.10.10.10:FF:000014">
    <property type="entry name" value="Cullin 1"/>
    <property type="match status" value="1"/>
</dbReference>
<evidence type="ECO:0000256" key="4">
    <source>
        <dbReference type="PROSITE-ProRule" id="PRU00330"/>
    </source>
</evidence>
<dbReference type="SUPFAM" id="SSF74788">
    <property type="entry name" value="Cullin repeat-like"/>
    <property type="match status" value="1"/>
</dbReference>
<accession>A0A5C3QPI4</accession>
<dbReference type="Pfam" id="PF00888">
    <property type="entry name" value="Cullin"/>
    <property type="match status" value="1"/>
</dbReference>
<keyword evidence="3" id="KW-0832">Ubl conjugation</keyword>
<organism evidence="8 9">
    <name type="scientific">Pterulicium gracile</name>
    <dbReference type="NCBI Taxonomy" id="1884261"/>
    <lineage>
        <taxon>Eukaryota</taxon>
        <taxon>Fungi</taxon>
        <taxon>Dikarya</taxon>
        <taxon>Basidiomycota</taxon>
        <taxon>Agaricomycotina</taxon>
        <taxon>Agaricomycetes</taxon>
        <taxon>Agaricomycetidae</taxon>
        <taxon>Agaricales</taxon>
        <taxon>Pleurotineae</taxon>
        <taxon>Pterulaceae</taxon>
        <taxon>Pterulicium</taxon>
    </lineage>
</organism>
<dbReference type="InterPro" id="IPR016159">
    <property type="entry name" value="Cullin_repeat-like_dom_sf"/>
</dbReference>
<dbReference type="InterPro" id="IPR036388">
    <property type="entry name" value="WH-like_DNA-bd_sf"/>
</dbReference>
<dbReference type="PANTHER" id="PTHR11932">
    <property type="entry name" value="CULLIN"/>
    <property type="match status" value="1"/>
</dbReference>
<dbReference type="STRING" id="1884261.A0A5C3QPI4"/>
<dbReference type="FunFam" id="1.20.1310.10:FF:000036">
    <property type="entry name" value="SCF ubiquitin ligase subunit CulC, putative"/>
    <property type="match status" value="1"/>
</dbReference>
<sequence length="789" mass="90036">MASARRPLPKPKIKAPRKHGTDVDLESIWSKLSHNIKEIQNHQAANLSFEENYRFAYNMVLHRRGDKLYNGVLELVTQHLEHLATTQVVPTFPATGAAADLMQQNQQGEMFLKALRAIWDDHVMSMEKLAQVLKYMDRVYTPEAQVPDILKAGLILFQKEILNAQAPIHTHLKSAILTQIRIEREGQGINRSAVKECVDVCLKLSVDIGGDSVYKRDIEPLVLKETEAFYTEEGSSLSASSSAGDYLTKVESRLSEEETRAHHYLNSQTADPLRQILLQKLLTRHLIPVINKPQSGLDFMIDSDKFDDMARLYRLFVMVPEGRPCIKRYLKDSIARRGRLINQASLGMDSNGQEESPADSAEGKDSSKKPTPQNPRAERTATAMKWVQDVLDLKQKFDDVWERSMLSDRDIESGLNEGFGTFINMNDKAPEFISLFIDEHLRKGLKGKTDAEIELVLTKTIVVFRYLTEKDVFERYYKGHLAKRLLQSKSVSDDAERGMLAKLKVESGFQFTQKLEGMFNDMRISEDIMEQYRAHLSQADVLPIDLSVTVMTANSWPVAYSGTSCNFPQELETRCKHFERFYLGKHSGRRLTWQPAHGHADLSVQFNARPLVLNVSTYAMVVLLLFESLGEGEVLTYEELRTTTGIAEPDLKRNLQSLACVPKLKILIKHPSSREIKESDTFSFNADFTSKTTKVKISTVASRLETGGERKETREYVTEERKLQAKACIVRVMKDRKHLTHSELVNEVTRQLASRYCPDPHELKKRIEELIEAEYLERCDDRKSYNYVA</sequence>
<dbReference type="GO" id="GO:0006511">
    <property type="term" value="P:ubiquitin-dependent protein catabolic process"/>
    <property type="evidence" value="ECO:0007669"/>
    <property type="project" value="InterPro"/>
</dbReference>
<proteinExistence type="inferred from homology"/>
<dbReference type="InterPro" id="IPR019559">
    <property type="entry name" value="Cullin_neddylation_domain"/>
</dbReference>
<evidence type="ECO:0000256" key="3">
    <source>
        <dbReference type="ARBA" id="ARBA00022843"/>
    </source>
</evidence>
<dbReference type="SUPFAM" id="SSF75632">
    <property type="entry name" value="Cullin homology domain"/>
    <property type="match status" value="1"/>
</dbReference>
<dbReference type="Pfam" id="PF26557">
    <property type="entry name" value="Cullin_AB"/>
    <property type="match status" value="1"/>
</dbReference>
<evidence type="ECO:0000256" key="1">
    <source>
        <dbReference type="ARBA" id="ARBA00006019"/>
    </source>
</evidence>
<dbReference type="EMBL" id="ML178819">
    <property type="protein sequence ID" value="TFL03876.1"/>
    <property type="molecule type" value="Genomic_DNA"/>
</dbReference>
<dbReference type="FunFam" id="1.20.1310.10:FF:000002">
    <property type="entry name" value="cullin-3 isoform X1"/>
    <property type="match status" value="1"/>
</dbReference>
<dbReference type="InterPro" id="IPR001373">
    <property type="entry name" value="Cullin_N"/>
</dbReference>
<feature type="compositionally biased region" description="Polar residues" evidence="6">
    <location>
        <begin position="344"/>
        <end position="354"/>
    </location>
</feature>
<dbReference type="OrthoDB" id="27073at2759"/>
<feature type="region of interest" description="Disordered" evidence="6">
    <location>
        <begin position="344"/>
        <end position="381"/>
    </location>
</feature>
<dbReference type="InterPro" id="IPR036390">
    <property type="entry name" value="WH_DNA-bd_sf"/>
</dbReference>
<dbReference type="InterPro" id="IPR036317">
    <property type="entry name" value="Cullin_homology_sf"/>
</dbReference>
<name>A0A5C3QPI4_9AGAR</name>
<dbReference type="InterPro" id="IPR059120">
    <property type="entry name" value="Cullin-like_AB"/>
</dbReference>